<feature type="signal peptide" evidence="1">
    <location>
        <begin position="1"/>
        <end position="21"/>
    </location>
</feature>
<dbReference type="RefSeq" id="WP_119600114.1">
    <property type="nucleotide sequence ID" value="NZ_QXQA01000007.1"/>
</dbReference>
<gene>
    <name evidence="3" type="ORF">D3P08_12970</name>
</gene>
<dbReference type="OrthoDB" id="504962at2"/>
<comment type="caution">
    <text evidence="3">The sequence shown here is derived from an EMBL/GenBank/DDBJ whole genome shotgun (WGS) entry which is preliminary data.</text>
</comment>
<feature type="chain" id="PRO_5039450546" description="SLH domain-containing protein" evidence="1">
    <location>
        <begin position="22"/>
        <end position="338"/>
    </location>
</feature>
<dbReference type="InterPro" id="IPR008965">
    <property type="entry name" value="CBM2/CBM3_carb-bd_dom_sf"/>
</dbReference>
<evidence type="ECO:0000256" key="1">
    <source>
        <dbReference type="SAM" id="SignalP"/>
    </source>
</evidence>
<reference evidence="3 4" key="1">
    <citation type="submission" date="2018-09" db="EMBL/GenBank/DDBJ databases">
        <title>Paenibacillus aracenensis nov. sp. isolated from a cave in southern Spain.</title>
        <authorList>
            <person name="Jurado V."/>
            <person name="Gutierrez-Patricio S."/>
            <person name="Gonzalez-Pimentel J.L."/>
            <person name="Miller A.Z."/>
            <person name="Laiz L."/>
            <person name="Saiz-Jimenez C."/>
        </authorList>
    </citation>
    <scope>NUCLEOTIDE SEQUENCE [LARGE SCALE GENOMIC DNA]</scope>
    <source>
        <strain evidence="3 4">DSM 22867</strain>
    </source>
</reference>
<dbReference type="Pfam" id="PF00395">
    <property type="entry name" value="SLH"/>
    <property type="match status" value="3"/>
</dbReference>
<name>A0A3A1UV19_9BACL</name>
<dbReference type="Pfam" id="PF00963">
    <property type="entry name" value="Cohesin"/>
    <property type="match status" value="1"/>
</dbReference>
<feature type="domain" description="SLH" evidence="2">
    <location>
        <begin position="281"/>
        <end position="338"/>
    </location>
</feature>
<dbReference type="PROSITE" id="PS51272">
    <property type="entry name" value="SLH"/>
    <property type="match status" value="3"/>
</dbReference>
<dbReference type="AlphaFoldDB" id="A0A3A1UV19"/>
<feature type="domain" description="SLH" evidence="2">
    <location>
        <begin position="216"/>
        <end position="275"/>
    </location>
</feature>
<dbReference type="GO" id="GO:0000272">
    <property type="term" value="P:polysaccharide catabolic process"/>
    <property type="evidence" value="ECO:0007669"/>
    <property type="project" value="InterPro"/>
</dbReference>
<accession>A0A3A1UV19</accession>
<evidence type="ECO:0000259" key="2">
    <source>
        <dbReference type="PROSITE" id="PS51272"/>
    </source>
</evidence>
<dbReference type="EMBL" id="QXQA01000007">
    <property type="protein sequence ID" value="RIX52388.1"/>
    <property type="molecule type" value="Genomic_DNA"/>
</dbReference>
<feature type="domain" description="SLH" evidence="2">
    <location>
        <begin position="152"/>
        <end position="215"/>
    </location>
</feature>
<dbReference type="InterPro" id="IPR001119">
    <property type="entry name" value="SLH_dom"/>
</dbReference>
<dbReference type="PANTHER" id="PTHR43308:SF5">
    <property type="entry name" value="S-LAYER PROTEIN _ PEPTIDOGLYCAN ENDO-BETA-N-ACETYLGLUCOSAMINIDASE"/>
    <property type="match status" value="1"/>
</dbReference>
<dbReference type="Gene3D" id="2.60.40.680">
    <property type="match status" value="1"/>
</dbReference>
<evidence type="ECO:0000313" key="4">
    <source>
        <dbReference type="Proteomes" id="UP000266482"/>
    </source>
</evidence>
<sequence length="338" mass="37192">MKRKWLLSTMICMLCSMVWMAAVSAEKLSDFSLRTSEKETPEELFTITLHGSQIQDMYAYEAKFEFDPAKLEVVKAETAIKGFSVQPVIKDNVVTIAHTKIGKVSGEKGSLDITTITFKAKKAGSSNVKWTSMRLLDSDLKDQTFTPNTITTFTKLFKDVVKHWAKDDIMEMVSHGVVEGVDKERFAPDSQVTRAQFATLIARALKLKAGTGAMPFKDVKSGAWYADSVKRAYSAGIINGVSSASFAPEKKITREEMTAMLMRAKAYADGVNINSLTAGSIDSFTDKNKISEWAKQSVGYTISSGLMKGRTTTTFAPKENATRAESAVVIKRLLAVID</sequence>
<dbReference type="Proteomes" id="UP000266482">
    <property type="component" value="Unassembled WGS sequence"/>
</dbReference>
<dbReference type="InterPro" id="IPR002102">
    <property type="entry name" value="Cohesin_dom"/>
</dbReference>
<dbReference type="PANTHER" id="PTHR43308">
    <property type="entry name" value="OUTER MEMBRANE PROTEIN ALPHA-RELATED"/>
    <property type="match status" value="1"/>
</dbReference>
<keyword evidence="1" id="KW-0732">Signal</keyword>
<dbReference type="GO" id="GO:0030246">
    <property type="term" value="F:carbohydrate binding"/>
    <property type="evidence" value="ECO:0007669"/>
    <property type="project" value="InterPro"/>
</dbReference>
<dbReference type="SUPFAM" id="SSF49384">
    <property type="entry name" value="Carbohydrate-binding domain"/>
    <property type="match status" value="1"/>
</dbReference>
<dbReference type="CDD" id="cd08547">
    <property type="entry name" value="Type_II_cohesin"/>
    <property type="match status" value="1"/>
</dbReference>
<proteinExistence type="predicted"/>
<organism evidence="3 4">
    <name type="scientific">Paenibacillus nanensis</name>
    <dbReference type="NCBI Taxonomy" id="393251"/>
    <lineage>
        <taxon>Bacteria</taxon>
        <taxon>Bacillati</taxon>
        <taxon>Bacillota</taxon>
        <taxon>Bacilli</taxon>
        <taxon>Bacillales</taxon>
        <taxon>Paenibacillaceae</taxon>
        <taxon>Paenibacillus</taxon>
    </lineage>
</organism>
<evidence type="ECO:0000313" key="3">
    <source>
        <dbReference type="EMBL" id="RIX52388.1"/>
    </source>
</evidence>
<dbReference type="InterPro" id="IPR051465">
    <property type="entry name" value="Cell_Envelope_Struct_Comp"/>
</dbReference>
<protein>
    <recommendedName>
        <fullName evidence="2">SLH domain-containing protein</fullName>
    </recommendedName>
</protein>
<keyword evidence="4" id="KW-1185">Reference proteome</keyword>